<accession>A0A0F9JV36</accession>
<dbReference type="AlphaFoldDB" id="A0A0F9JV36"/>
<evidence type="ECO:0008006" key="3">
    <source>
        <dbReference type="Google" id="ProtNLM"/>
    </source>
</evidence>
<name>A0A0F9JV36_9ZZZZ</name>
<feature type="non-terminal residue" evidence="2">
    <location>
        <position position="90"/>
    </location>
</feature>
<organism evidence="2">
    <name type="scientific">marine sediment metagenome</name>
    <dbReference type="NCBI Taxonomy" id="412755"/>
    <lineage>
        <taxon>unclassified sequences</taxon>
        <taxon>metagenomes</taxon>
        <taxon>ecological metagenomes</taxon>
    </lineage>
</organism>
<comment type="caution">
    <text evidence="2">The sequence shown here is derived from an EMBL/GenBank/DDBJ whole genome shotgun (WGS) entry which is preliminary data.</text>
</comment>
<sequence length="90" mass="10084">MGKEMDKKTPIKRAFRGSIVATLSVVSLMAFLGVYVWLEGSLTGAPTKTVLRPAELEDTLKDARQHLRAMRFKESERMFREALVSDPSNA</sequence>
<evidence type="ECO:0000256" key="1">
    <source>
        <dbReference type="SAM" id="Phobius"/>
    </source>
</evidence>
<keyword evidence="1" id="KW-1133">Transmembrane helix</keyword>
<evidence type="ECO:0000313" key="2">
    <source>
        <dbReference type="EMBL" id="KKM73578.1"/>
    </source>
</evidence>
<dbReference type="EMBL" id="LAZR01009281">
    <property type="protein sequence ID" value="KKM73578.1"/>
    <property type="molecule type" value="Genomic_DNA"/>
</dbReference>
<proteinExistence type="predicted"/>
<protein>
    <recommendedName>
        <fullName evidence="3">Tetratricopeptide repeat-like domain-containing protein</fullName>
    </recommendedName>
</protein>
<keyword evidence="1" id="KW-0472">Membrane</keyword>
<keyword evidence="1" id="KW-0812">Transmembrane</keyword>
<reference evidence="2" key="1">
    <citation type="journal article" date="2015" name="Nature">
        <title>Complex archaea that bridge the gap between prokaryotes and eukaryotes.</title>
        <authorList>
            <person name="Spang A."/>
            <person name="Saw J.H."/>
            <person name="Jorgensen S.L."/>
            <person name="Zaremba-Niedzwiedzka K."/>
            <person name="Martijn J."/>
            <person name="Lind A.E."/>
            <person name="van Eijk R."/>
            <person name="Schleper C."/>
            <person name="Guy L."/>
            <person name="Ettema T.J."/>
        </authorList>
    </citation>
    <scope>NUCLEOTIDE SEQUENCE</scope>
</reference>
<feature type="transmembrane region" description="Helical" evidence="1">
    <location>
        <begin position="20"/>
        <end position="38"/>
    </location>
</feature>
<gene>
    <name evidence="2" type="ORF">LCGC14_1409110</name>
</gene>